<evidence type="ECO:0000313" key="2">
    <source>
        <dbReference type="EMBL" id="MFI1464355.1"/>
    </source>
</evidence>
<reference evidence="2 3" key="1">
    <citation type="submission" date="2024-10" db="EMBL/GenBank/DDBJ databases">
        <title>The Natural Products Discovery Center: Release of the First 8490 Sequenced Strains for Exploring Actinobacteria Biosynthetic Diversity.</title>
        <authorList>
            <person name="Kalkreuter E."/>
            <person name="Kautsar S.A."/>
            <person name="Yang D."/>
            <person name="Bader C.D."/>
            <person name="Teijaro C.N."/>
            <person name="Fluegel L."/>
            <person name="Davis C.M."/>
            <person name="Simpson J.R."/>
            <person name="Lauterbach L."/>
            <person name="Steele A.D."/>
            <person name="Gui C."/>
            <person name="Meng S."/>
            <person name="Li G."/>
            <person name="Viehrig K."/>
            <person name="Ye F."/>
            <person name="Su P."/>
            <person name="Kiefer A.F."/>
            <person name="Nichols A."/>
            <person name="Cepeda A.J."/>
            <person name="Yan W."/>
            <person name="Fan B."/>
            <person name="Jiang Y."/>
            <person name="Adhikari A."/>
            <person name="Zheng C.-J."/>
            <person name="Schuster L."/>
            <person name="Cowan T.M."/>
            <person name="Smanski M.J."/>
            <person name="Chevrette M.G."/>
            <person name="De Carvalho L.P.S."/>
            <person name="Shen B."/>
        </authorList>
    </citation>
    <scope>NUCLEOTIDE SEQUENCE [LARGE SCALE GENOMIC DNA]</scope>
    <source>
        <strain evidence="2 3">NPDC020568</strain>
    </source>
</reference>
<keyword evidence="1" id="KW-0472">Membrane</keyword>
<feature type="transmembrane region" description="Helical" evidence="1">
    <location>
        <begin position="49"/>
        <end position="68"/>
    </location>
</feature>
<dbReference type="Proteomes" id="UP001611263">
    <property type="component" value="Unassembled WGS sequence"/>
</dbReference>
<gene>
    <name evidence="2" type="ORF">ACH4WX_26830</name>
</gene>
<dbReference type="EMBL" id="JBIRUQ010000007">
    <property type="protein sequence ID" value="MFI1464355.1"/>
    <property type="molecule type" value="Genomic_DNA"/>
</dbReference>
<dbReference type="InterPro" id="IPR045428">
    <property type="entry name" value="EACC1"/>
</dbReference>
<sequence length="123" mass="13296">MFITAEEAEELRDLGDYLSDTEELHGCVRSRSRPPGQEEMGPVLDALEIVVGPAGVTAATATAIVAWLRSRRTNVRITVKGADERSVDLNAHGVTALDATGLQELTTTLLDTLDPEQRPRLGE</sequence>
<proteinExistence type="predicted"/>
<accession>A0ABW7TTH8</accession>
<dbReference type="GeneID" id="93508697"/>
<keyword evidence="1" id="KW-1133">Transmembrane helix</keyword>
<evidence type="ECO:0000313" key="3">
    <source>
        <dbReference type="Proteomes" id="UP001611263"/>
    </source>
</evidence>
<organism evidence="2 3">
    <name type="scientific">Nocardia carnea</name>
    <dbReference type="NCBI Taxonomy" id="37328"/>
    <lineage>
        <taxon>Bacteria</taxon>
        <taxon>Bacillati</taxon>
        <taxon>Actinomycetota</taxon>
        <taxon>Actinomycetes</taxon>
        <taxon>Mycobacteriales</taxon>
        <taxon>Nocardiaceae</taxon>
        <taxon>Nocardia</taxon>
    </lineage>
</organism>
<protein>
    <submittedName>
        <fullName evidence="2">Uncharacterized protein</fullName>
    </submittedName>
</protein>
<name>A0ABW7TTH8_9NOCA</name>
<dbReference type="Pfam" id="PF19953">
    <property type="entry name" value="EACC1"/>
    <property type="match status" value="1"/>
</dbReference>
<keyword evidence="3" id="KW-1185">Reference proteome</keyword>
<comment type="caution">
    <text evidence="2">The sequence shown here is derived from an EMBL/GenBank/DDBJ whole genome shotgun (WGS) entry which is preliminary data.</text>
</comment>
<keyword evidence="1" id="KW-0812">Transmembrane</keyword>
<dbReference type="RefSeq" id="WP_051158321.1">
    <property type="nucleotide sequence ID" value="NZ_JBIRUQ010000007.1"/>
</dbReference>
<evidence type="ECO:0000256" key="1">
    <source>
        <dbReference type="SAM" id="Phobius"/>
    </source>
</evidence>